<organism evidence="9 10">
    <name type="scientific">Xenophilus arseniciresistens</name>
    <dbReference type="NCBI Taxonomy" id="1283306"/>
    <lineage>
        <taxon>Bacteria</taxon>
        <taxon>Pseudomonadati</taxon>
        <taxon>Pseudomonadota</taxon>
        <taxon>Betaproteobacteria</taxon>
        <taxon>Burkholderiales</taxon>
        <taxon>Comamonadaceae</taxon>
        <taxon>Xenophilus</taxon>
    </lineage>
</organism>
<dbReference type="GO" id="GO:0006396">
    <property type="term" value="P:RNA processing"/>
    <property type="evidence" value="ECO:0007669"/>
    <property type="project" value="UniProtKB-UniRule"/>
</dbReference>
<dbReference type="Gene3D" id="3.65.10.20">
    <property type="entry name" value="RNA 3'-terminal phosphate cyclase domain"/>
    <property type="match status" value="1"/>
</dbReference>
<evidence type="ECO:0000256" key="5">
    <source>
        <dbReference type="HAMAP-Rule" id="MF_00200"/>
    </source>
</evidence>
<feature type="domain" description="RNA 3'-terminal phosphate cyclase insert" evidence="8">
    <location>
        <begin position="191"/>
        <end position="280"/>
    </location>
</feature>
<dbReference type="AlphaFoldDB" id="A0AAE3N8U4"/>
<reference evidence="9" key="1">
    <citation type="submission" date="2023-01" db="EMBL/GenBank/DDBJ databases">
        <title>Xenophilus mangrovi sp. nov., isolated from soil of Mangrove nature reserve.</title>
        <authorList>
            <person name="Xu S."/>
            <person name="Liu Z."/>
            <person name="Xu Y."/>
        </authorList>
    </citation>
    <scope>NUCLEOTIDE SEQUENCE</scope>
    <source>
        <strain evidence="9">YW8</strain>
    </source>
</reference>
<dbReference type="InterPro" id="IPR023797">
    <property type="entry name" value="RNA3'_phos_cyclase_dom"/>
</dbReference>
<comment type="subcellular location">
    <subcellularLocation>
        <location evidence="5">Cytoplasm</location>
    </subcellularLocation>
</comment>
<dbReference type="InterPro" id="IPR020719">
    <property type="entry name" value="RNA3'_term_phos_cycl-like_CS"/>
</dbReference>
<dbReference type="InterPro" id="IPR017770">
    <property type="entry name" value="RNA3'_term_phos_cyc_type_1"/>
</dbReference>
<evidence type="ECO:0000256" key="3">
    <source>
        <dbReference type="ARBA" id="ARBA00022741"/>
    </source>
</evidence>
<dbReference type="NCBIfam" id="NF003246">
    <property type="entry name" value="PRK04204.1-2"/>
    <property type="match status" value="1"/>
</dbReference>
<evidence type="ECO:0000256" key="1">
    <source>
        <dbReference type="ARBA" id="ARBA00009206"/>
    </source>
</evidence>
<keyword evidence="5" id="KW-0067">ATP-binding</keyword>
<dbReference type="SUPFAM" id="SSF52913">
    <property type="entry name" value="RNA 3'-terminal phosphate cyclase, RPTC, insert domain"/>
    <property type="match status" value="1"/>
</dbReference>
<dbReference type="NCBIfam" id="TIGR03399">
    <property type="entry name" value="RNA_3prim_cycl"/>
    <property type="match status" value="1"/>
</dbReference>
<evidence type="ECO:0000256" key="4">
    <source>
        <dbReference type="ARBA" id="ARBA00024481"/>
    </source>
</evidence>
<dbReference type="GO" id="GO:0003963">
    <property type="term" value="F:RNA-3'-phosphate cyclase activity"/>
    <property type="evidence" value="ECO:0007669"/>
    <property type="project" value="UniProtKB-UniRule"/>
</dbReference>
<comment type="similarity">
    <text evidence="1 5">Belongs to the RNA 3'-terminal cyclase family. Type 1 subfamily.</text>
</comment>
<evidence type="ECO:0000259" key="7">
    <source>
        <dbReference type="Pfam" id="PF01137"/>
    </source>
</evidence>
<evidence type="ECO:0000259" key="8">
    <source>
        <dbReference type="Pfam" id="PF05189"/>
    </source>
</evidence>
<dbReference type="PROSITE" id="PS01287">
    <property type="entry name" value="RTC"/>
    <property type="match status" value="1"/>
</dbReference>
<dbReference type="GO" id="GO:0005737">
    <property type="term" value="C:cytoplasm"/>
    <property type="evidence" value="ECO:0007669"/>
    <property type="project" value="UniProtKB-SubCell"/>
</dbReference>
<evidence type="ECO:0000256" key="6">
    <source>
        <dbReference type="NCBIfam" id="TIGR03399"/>
    </source>
</evidence>
<protein>
    <recommendedName>
        <fullName evidence="5 6">RNA 3'-terminal phosphate cyclase</fullName>
        <shortName evidence="5">RNA cyclase</shortName>
        <shortName evidence="5">RNA-3'-phosphate cyclase</shortName>
        <ecNumber evidence="5 6">6.5.1.4</ecNumber>
    </recommendedName>
</protein>
<accession>A0AAE3N8U4</accession>
<evidence type="ECO:0000313" key="10">
    <source>
        <dbReference type="Proteomes" id="UP001212602"/>
    </source>
</evidence>
<dbReference type="InterPro" id="IPR000228">
    <property type="entry name" value="RNA3'_term_phos_cyc"/>
</dbReference>
<dbReference type="InterPro" id="IPR013792">
    <property type="entry name" value="RNA3'P_cycl/enolpyr_Trfase_a/b"/>
</dbReference>
<dbReference type="InterPro" id="IPR036553">
    <property type="entry name" value="RPTC_insert"/>
</dbReference>
<dbReference type="SUPFAM" id="SSF55205">
    <property type="entry name" value="EPT/RTPC-like"/>
    <property type="match status" value="1"/>
</dbReference>
<proteinExistence type="inferred from homology"/>
<gene>
    <name evidence="5 9" type="primary">rtcA</name>
    <name evidence="9" type="ORF">PGB34_03445</name>
</gene>
<keyword evidence="10" id="KW-1185">Reference proteome</keyword>
<sequence length="358" mass="37983">MKDEEEIRQTIELDGSQGEGGGQILRTGLALAMITQRPLALSQIRARRPKPGLMRQHLACVQAAAAISGAQVQGAELGAQALRFTPGPVRAGDYRFAIASAGSCTLLLQTVLPALWLAAGPSTVHLQGGTHNPMAPSFHFLAQAYAPLLRRLGGDLQLQLRRHGFYPAGGGEIQAQITPLAAVPQPFDLLERGPQLSASAECLVPGLARQVGARELQVLREALGWSHQQLRVGAARQDEGPGNALMATLVHLHSTELITVFGERGRTAEAVAQALVDEVRAWEASEAALGEHLADQWVLLLALACWRSGQPAAFSCTRVSAHLRTNCAVIERFLPLRIGIDEAAVAGGGGAVVRVQPL</sequence>
<dbReference type="Pfam" id="PF01137">
    <property type="entry name" value="RTC"/>
    <property type="match status" value="1"/>
</dbReference>
<comment type="caution">
    <text evidence="9">The sequence shown here is derived from an EMBL/GenBank/DDBJ whole genome shotgun (WGS) entry which is preliminary data.</text>
</comment>
<dbReference type="InterPro" id="IPR037136">
    <property type="entry name" value="RNA3'_phos_cyclase_dom_sf"/>
</dbReference>
<evidence type="ECO:0000313" key="9">
    <source>
        <dbReference type="EMBL" id="MDA7415409.1"/>
    </source>
</evidence>
<comment type="catalytic activity">
    <reaction evidence="4 5">
        <text>a 3'-end 3'-phospho-ribonucleotide-RNA + ATP = a 3'-end 2',3'-cyclophospho-ribonucleotide-RNA + AMP + diphosphate</text>
        <dbReference type="Rhea" id="RHEA:23976"/>
        <dbReference type="Rhea" id="RHEA-COMP:10463"/>
        <dbReference type="Rhea" id="RHEA-COMP:10464"/>
        <dbReference type="ChEBI" id="CHEBI:30616"/>
        <dbReference type="ChEBI" id="CHEBI:33019"/>
        <dbReference type="ChEBI" id="CHEBI:83062"/>
        <dbReference type="ChEBI" id="CHEBI:83064"/>
        <dbReference type="ChEBI" id="CHEBI:456215"/>
        <dbReference type="EC" id="6.5.1.4"/>
    </reaction>
</comment>
<feature type="binding site" evidence="5">
    <location>
        <position position="109"/>
    </location>
    <ligand>
        <name>ATP</name>
        <dbReference type="ChEBI" id="CHEBI:30616"/>
    </ligand>
</feature>
<name>A0AAE3N8U4_9BURK</name>
<dbReference type="RefSeq" id="WP_271426666.1">
    <property type="nucleotide sequence ID" value="NZ_JAQIPB010000001.1"/>
</dbReference>
<dbReference type="EMBL" id="JAQIPB010000001">
    <property type="protein sequence ID" value="MDA7415409.1"/>
    <property type="molecule type" value="Genomic_DNA"/>
</dbReference>
<feature type="domain" description="RNA 3'-terminal phosphate cyclase" evidence="7">
    <location>
        <begin position="18"/>
        <end position="338"/>
    </location>
</feature>
<dbReference type="EC" id="6.5.1.4" evidence="5 6"/>
<feature type="active site" description="Tele-AMP-histidine intermediate" evidence="5">
    <location>
        <position position="322"/>
    </location>
</feature>
<dbReference type="Pfam" id="PF05189">
    <property type="entry name" value="RTC_insert"/>
    <property type="match status" value="1"/>
</dbReference>
<dbReference type="Proteomes" id="UP001212602">
    <property type="component" value="Unassembled WGS sequence"/>
</dbReference>
<dbReference type="InterPro" id="IPR013791">
    <property type="entry name" value="RNA3'-term_phos_cycl_insert"/>
</dbReference>
<evidence type="ECO:0000256" key="2">
    <source>
        <dbReference type="ARBA" id="ARBA00022598"/>
    </source>
</evidence>
<feature type="binding site" evidence="5">
    <location>
        <begin position="292"/>
        <end position="296"/>
    </location>
    <ligand>
        <name>ATP</name>
        <dbReference type="ChEBI" id="CHEBI:30616"/>
    </ligand>
</feature>
<keyword evidence="3 5" id="KW-0547">Nucleotide-binding</keyword>
<dbReference type="Gene3D" id="3.30.360.20">
    <property type="entry name" value="RNA 3'-terminal phosphate cyclase, insert domain"/>
    <property type="match status" value="1"/>
</dbReference>
<dbReference type="PIRSF" id="PIRSF005378">
    <property type="entry name" value="RNA3'_term_phos_cycl_euk"/>
    <property type="match status" value="1"/>
</dbReference>
<comment type="function">
    <text evidence="5">Catalyzes the conversion of 3'-phosphate to a 2',3'-cyclic phosphodiester at the end of RNA. The mechanism of action of the enzyme occurs in 3 steps: (A) adenylation of the enzyme by ATP; (B) transfer of adenylate to an RNA-N3'P to produce RNA-N3'PP5'A; (C) and attack of the adjacent 2'-hydroxyl on the 3'-phosphorus in the diester linkage to produce the cyclic end product. The biological role of this enzyme is unknown but it is likely to function in some aspects of cellular RNA processing.</text>
</comment>
<keyword evidence="2 5" id="KW-0436">Ligase</keyword>
<dbReference type="PANTHER" id="PTHR11096">
    <property type="entry name" value="RNA 3' TERMINAL PHOSPHATE CYCLASE"/>
    <property type="match status" value="1"/>
</dbReference>
<dbReference type="PANTHER" id="PTHR11096:SF0">
    <property type="entry name" value="RNA 3'-TERMINAL PHOSPHATE CYCLASE"/>
    <property type="match status" value="1"/>
</dbReference>
<dbReference type="GO" id="GO:0005524">
    <property type="term" value="F:ATP binding"/>
    <property type="evidence" value="ECO:0007669"/>
    <property type="project" value="UniProtKB-KW"/>
</dbReference>
<dbReference type="HAMAP" id="MF_00200">
    <property type="entry name" value="RTC"/>
    <property type="match status" value="1"/>
</dbReference>
<keyword evidence="5" id="KW-0963">Cytoplasm</keyword>